<accession>A0AAW1VQV6</accession>
<sequence length="96" mass="10140">MPSPQDIFGQDDDDAQDDSHGSDDDAQDDDDDDDGSSPPSSRCTRQVEIKNNANLVKKVLHDQNVGQRSNGDRGGGAVMAAREHGDAVKCGAGMIV</sequence>
<name>A0AAW1VQV6_RUBAR</name>
<keyword evidence="3" id="KW-1185">Reference proteome</keyword>
<proteinExistence type="predicted"/>
<reference evidence="2 3" key="1">
    <citation type="journal article" date="2023" name="G3 (Bethesda)">
        <title>A chromosome-length genome assembly and annotation of blackberry (Rubus argutus, cv. 'Hillquist').</title>
        <authorList>
            <person name="Bruna T."/>
            <person name="Aryal R."/>
            <person name="Dudchenko O."/>
            <person name="Sargent D.J."/>
            <person name="Mead D."/>
            <person name="Buti M."/>
            <person name="Cavallini A."/>
            <person name="Hytonen T."/>
            <person name="Andres J."/>
            <person name="Pham M."/>
            <person name="Weisz D."/>
            <person name="Mascagni F."/>
            <person name="Usai G."/>
            <person name="Natali L."/>
            <person name="Bassil N."/>
            <person name="Fernandez G.E."/>
            <person name="Lomsadze A."/>
            <person name="Armour M."/>
            <person name="Olukolu B."/>
            <person name="Poorten T."/>
            <person name="Britton C."/>
            <person name="Davik J."/>
            <person name="Ashrafi H."/>
            <person name="Aiden E.L."/>
            <person name="Borodovsky M."/>
            <person name="Worthington M."/>
        </authorList>
    </citation>
    <scope>NUCLEOTIDE SEQUENCE [LARGE SCALE GENOMIC DNA]</scope>
    <source>
        <strain evidence="2">PI 553951</strain>
    </source>
</reference>
<evidence type="ECO:0000256" key="1">
    <source>
        <dbReference type="SAM" id="MobiDB-lite"/>
    </source>
</evidence>
<feature type="region of interest" description="Disordered" evidence="1">
    <location>
        <begin position="1"/>
        <end position="49"/>
    </location>
</feature>
<evidence type="ECO:0000313" key="3">
    <source>
        <dbReference type="Proteomes" id="UP001457282"/>
    </source>
</evidence>
<organism evidence="2 3">
    <name type="scientific">Rubus argutus</name>
    <name type="common">Southern blackberry</name>
    <dbReference type="NCBI Taxonomy" id="59490"/>
    <lineage>
        <taxon>Eukaryota</taxon>
        <taxon>Viridiplantae</taxon>
        <taxon>Streptophyta</taxon>
        <taxon>Embryophyta</taxon>
        <taxon>Tracheophyta</taxon>
        <taxon>Spermatophyta</taxon>
        <taxon>Magnoliopsida</taxon>
        <taxon>eudicotyledons</taxon>
        <taxon>Gunneridae</taxon>
        <taxon>Pentapetalae</taxon>
        <taxon>rosids</taxon>
        <taxon>fabids</taxon>
        <taxon>Rosales</taxon>
        <taxon>Rosaceae</taxon>
        <taxon>Rosoideae</taxon>
        <taxon>Rosoideae incertae sedis</taxon>
        <taxon>Rubus</taxon>
    </lineage>
</organism>
<gene>
    <name evidence="2" type="ORF">M0R45_000320</name>
</gene>
<protein>
    <submittedName>
        <fullName evidence="2">Uncharacterized protein</fullName>
    </submittedName>
</protein>
<dbReference type="EMBL" id="JBEDUW010000016">
    <property type="protein sequence ID" value="KAK9907821.1"/>
    <property type="molecule type" value="Genomic_DNA"/>
</dbReference>
<evidence type="ECO:0000313" key="2">
    <source>
        <dbReference type="EMBL" id="KAK9907821.1"/>
    </source>
</evidence>
<comment type="caution">
    <text evidence="2">The sequence shown here is derived from an EMBL/GenBank/DDBJ whole genome shotgun (WGS) entry which is preliminary data.</text>
</comment>
<dbReference type="AlphaFoldDB" id="A0AAW1VQV6"/>
<feature type="compositionally biased region" description="Acidic residues" evidence="1">
    <location>
        <begin position="24"/>
        <end position="35"/>
    </location>
</feature>
<dbReference type="Proteomes" id="UP001457282">
    <property type="component" value="Unassembled WGS sequence"/>
</dbReference>